<dbReference type="EMBL" id="MPUH01000076">
    <property type="protein sequence ID" value="OMJ91680.1"/>
    <property type="molecule type" value="Genomic_DNA"/>
</dbReference>
<evidence type="ECO:0000256" key="7">
    <source>
        <dbReference type="ARBA" id="ARBA00022771"/>
    </source>
</evidence>
<dbReference type="OrthoDB" id="434391at2759"/>
<dbReference type="GO" id="GO:0033503">
    <property type="term" value="C:HULC complex"/>
    <property type="evidence" value="ECO:0007669"/>
    <property type="project" value="TreeGrafter"/>
</dbReference>
<dbReference type="Proteomes" id="UP000187209">
    <property type="component" value="Unassembled WGS sequence"/>
</dbReference>
<comment type="catalytic activity">
    <reaction evidence="1 14">
        <text>S-ubiquitinyl-[E2 ubiquitin-conjugating enzyme]-L-cysteine + [acceptor protein]-L-lysine = [E2 ubiquitin-conjugating enzyme]-L-cysteine + N(6)-ubiquitinyl-[acceptor protein]-L-lysine.</text>
        <dbReference type="EC" id="2.3.2.27"/>
    </reaction>
</comment>
<accession>A0A1R2CRS2</accession>
<dbReference type="PROSITE" id="PS00518">
    <property type="entry name" value="ZF_RING_1"/>
    <property type="match status" value="1"/>
</dbReference>
<keyword evidence="8 14" id="KW-0833">Ubl conjugation pathway</keyword>
<evidence type="ECO:0000256" key="13">
    <source>
        <dbReference type="PROSITE-ProRule" id="PRU00175"/>
    </source>
</evidence>
<dbReference type="InterPro" id="IPR013083">
    <property type="entry name" value="Znf_RING/FYVE/PHD"/>
</dbReference>
<dbReference type="PROSITE" id="PS50089">
    <property type="entry name" value="ZF_RING_2"/>
    <property type="match status" value="1"/>
</dbReference>
<evidence type="ECO:0000256" key="12">
    <source>
        <dbReference type="ARBA" id="ARBA00023242"/>
    </source>
</evidence>
<dbReference type="PANTHER" id="PTHR23163:SF0">
    <property type="entry name" value="E3 UBIQUITIN-PROTEIN LIGASE BRE1"/>
    <property type="match status" value="1"/>
</dbReference>
<dbReference type="InterPro" id="IPR018957">
    <property type="entry name" value="Znf_C3HC4_RING-type"/>
</dbReference>
<dbReference type="InterPro" id="IPR017907">
    <property type="entry name" value="Znf_RING_CS"/>
</dbReference>
<dbReference type="Gene3D" id="3.30.40.10">
    <property type="entry name" value="Zinc/RING finger domain, C3HC4 (zinc finger)"/>
    <property type="match status" value="1"/>
</dbReference>
<comment type="subcellular location">
    <subcellularLocation>
        <location evidence="2 14">Nucleus</location>
    </subcellularLocation>
</comment>
<comment type="similarity">
    <text evidence="4 14">Belongs to the BRE1 family.</text>
</comment>
<keyword evidence="11 14" id="KW-0175">Coiled coil</keyword>
<keyword evidence="18" id="KW-1185">Reference proteome</keyword>
<feature type="coiled-coil region" evidence="15">
    <location>
        <begin position="241"/>
        <end position="331"/>
    </location>
</feature>
<comment type="caution">
    <text evidence="17">The sequence shown here is derived from an EMBL/GenBank/DDBJ whole genome shotgun (WGS) entry which is preliminary data.</text>
</comment>
<dbReference type="PANTHER" id="PTHR23163">
    <property type="entry name" value="RING FINGER PROTEIN-RELATED"/>
    <property type="match status" value="1"/>
</dbReference>
<dbReference type="SUPFAM" id="SSF57850">
    <property type="entry name" value="RING/U-box"/>
    <property type="match status" value="1"/>
</dbReference>
<evidence type="ECO:0000256" key="2">
    <source>
        <dbReference type="ARBA" id="ARBA00004123"/>
    </source>
</evidence>
<dbReference type="InterPro" id="IPR013956">
    <property type="entry name" value="E3_ubiquit_lig_Bre1"/>
</dbReference>
<comment type="pathway">
    <text evidence="3 14">Protein modification; protein ubiquitination.</text>
</comment>
<dbReference type="AlphaFoldDB" id="A0A1R2CRS2"/>
<dbReference type="GO" id="GO:0016567">
    <property type="term" value="P:protein ubiquitination"/>
    <property type="evidence" value="ECO:0007669"/>
    <property type="project" value="UniProtKB-UniRule"/>
</dbReference>
<dbReference type="UniPathway" id="UPA00143"/>
<keyword evidence="7 13" id="KW-0863">Zinc-finger</keyword>
<keyword evidence="10 14" id="KW-0156">Chromatin regulator</keyword>
<organism evidence="17 18">
    <name type="scientific">Stentor coeruleus</name>
    <dbReference type="NCBI Taxonomy" id="5963"/>
    <lineage>
        <taxon>Eukaryota</taxon>
        <taxon>Sar</taxon>
        <taxon>Alveolata</taxon>
        <taxon>Ciliophora</taxon>
        <taxon>Postciliodesmatophora</taxon>
        <taxon>Heterotrichea</taxon>
        <taxon>Heterotrichida</taxon>
        <taxon>Stentoridae</taxon>
        <taxon>Stentor</taxon>
    </lineage>
</organism>
<evidence type="ECO:0000256" key="10">
    <source>
        <dbReference type="ARBA" id="ARBA00022853"/>
    </source>
</evidence>
<dbReference type="SMART" id="SM00184">
    <property type="entry name" value="RING"/>
    <property type="match status" value="1"/>
</dbReference>
<evidence type="ECO:0000256" key="3">
    <source>
        <dbReference type="ARBA" id="ARBA00004906"/>
    </source>
</evidence>
<dbReference type="GO" id="GO:0005634">
    <property type="term" value="C:nucleus"/>
    <property type="evidence" value="ECO:0007669"/>
    <property type="project" value="UniProtKB-SubCell"/>
</dbReference>
<reference evidence="17 18" key="1">
    <citation type="submission" date="2016-11" db="EMBL/GenBank/DDBJ databases">
        <title>The macronuclear genome of Stentor coeruleus: a giant cell with tiny introns.</title>
        <authorList>
            <person name="Slabodnick M."/>
            <person name="Ruby J.G."/>
            <person name="Reiff S.B."/>
            <person name="Swart E.C."/>
            <person name="Gosai S."/>
            <person name="Prabakaran S."/>
            <person name="Witkowska E."/>
            <person name="Larue G.E."/>
            <person name="Fisher S."/>
            <person name="Freeman R.M."/>
            <person name="Gunawardena J."/>
            <person name="Chu W."/>
            <person name="Stover N.A."/>
            <person name="Gregory B.D."/>
            <person name="Nowacki M."/>
            <person name="Derisi J."/>
            <person name="Roy S.W."/>
            <person name="Marshall W.F."/>
            <person name="Sood P."/>
        </authorList>
    </citation>
    <scope>NUCLEOTIDE SEQUENCE [LARGE SCALE GENOMIC DNA]</scope>
    <source>
        <strain evidence="17">WM001</strain>
    </source>
</reference>
<dbReference type="EC" id="2.3.2.27" evidence="14"/>
<name>A0A1R2CRS2_9CILI</name>
<gene>
    <name evidence="17" type="ORF">SteCoe_5707</name>
</gene>
<dbReference type="GO" id="GO:0008270">
    <property type="term" value="F:zinc ion binding"/>
    <property type="evidence" value="ECO:0007669"/>
    <property type="project" value="UniProtKB-KW"/>
</dbReference>
<evidence type="ECO:0000313" key="18">
    <source>
        <dbReference type="Proteomes" id="UP000187209"/>
    </source>
</evidence>
<sequence>MSDEPRKRLKLEDGDISIHPTDYQGDCAKLLLEELKSELLKAKEEKKFIISHLEEKNEKLMKIQLEMEVSEERFVRSKAFKSLVSQARTVVKTMEQLKKNNEELQKINDDHIESKNRDLKLITNREEEKRQVLVDQMQNLQTRLTSIEKERDEALMNLNMLKKEKVHQKTSSNYRFVIEDLEEEKNRLRKQISDFNKEKSNLILRIEEEQKRSNDLCDALVLKDIEMSKDKKDTILSELPESELIQRLEDYKNELLELKNQIKIKDSVISKNESIIRQLKQDIKNEKRNNETLINEIDVTGNAYEEIVKKNKVLSSQLAEQEQNCIQLMNERLKENNWKTLMDKQQILLEEQVKAKENVIIHLQDVIKEEKKLSDNRLDSINALESKFKTLESRLHNLSVSQNDNNKRFEELLNCKRELQEKLKEAEKICIKNATECLQYKFLYEHTEKCLRENEDKIAYLRDSMYLKTSDEIYMAEIAKYRDLIRCSQCKTRNKDCLLTKCLHLFCRRCIELNLSQKKRKCPCCFTKFTSEDVRTFYWS</sequence>
<feature type="coiled-coil region" evidence="15">
    <location>
        <begin position="381"/>
        <end position="436"/>
    </location>
</feature>
<keyword evidence="12 14" id="KW-0539">Nucleus</keyword>
<proteinExistence type="inferred from homology"/>
<dbReference type="Pfam" id="PF00097">
    <property type="entry name" value="zf-C3HC4"/>
    <property type="match status" value="1"/>
</dbReference>
<feature type="coiled-coil region" evidence="15">
    <location>
        <begin position="25"/>
        <end position="212"/>
    </location>
</feature>
<evidence type="ECO:0000256" key="9">
    <source>
        <dbReference type="ARBA" id="ARBA00022833"/>
    </source>
</evidence>
<evidence type="ECO:0000256" key="1">
    <source>
        <dbReference type="ARBA" id="ARBA00000900"/>
    </source>
</evidence>
<evidence type="ECO:0000256" key="6">
    <source>
        <dbReference type="ARBA" id="ARBA00022723"/>
    </source>
</evidence>
<keyword evidence="6 14" id="KW-0479">Metal-binding</keyword>
<evidence type="ECO:0000256" key="8">
    <source>
        <dbReference type="ARBA" id="ARBA00022786"/>
    </source>
</evidence>
<protein>
    <recommendedName>
        <fullName evidence="14">E3 ubiquitin protein ligase</fullName>
        <ecNumber evidence="14">2.3.2.27</ecNumber>
    </recommendedName>
</protein>
<dbReference type="InterPro" id="IPR001841">
    <property type="entry name" value="Znf_RING"/>
</dbReference>
<dbReference type="GO" id="GO:0006325">
    <property type="term" value="P:chromatin organization"/>
    <property type="evidence" value="ECO:0007669"/>
    <property type="project" value="UniProtKB-KW"/>
</dbReference>
<evidence type="ECO:0000259" key="16">
    <source>
        <dbReference type="PROSITE" id="PS50089"/>
    </source>
</evidence>
<feature type="domain" description="RING-type" evidence="16">
    <location>
        <begin position="487"/>
        <end position="525"/>
    </location>
</feature>
<evidence type="ECO:0000256" key="15">
    <source>
        <dbReference type="SAM" id="Coils"/>
    </source>
</evidence>
<keyword evidence="9 14" id="KW-0862">Zinc</keyword>
<dbReference type="GO" id="GO:0061630">
    <property type="term" value="F:ubiquitin protein ligase activity"/>
    <property type="evidence" value="ECO:0007669"/>
    <property type="project" value="UniProtKB-EC"/>
</dbReference>
<evidence type="ECO:0000256" key="14">
    <source>
        <dbReference type="RuleBase" id="RU365038"/>
    </source>
</evidence>
<keyword evidence="5 14" id="KW-0808">Transferase</keyword>
<evidence type="ECO:0000256" key="5">
    <source>
        <dbReference type="ARBA" id="ARBA00022679"/>
    </source>
</evidence>
<evidence type="ECO:0000256" key="11">
    <source>
        <dbReference type="ARBA" id="ARBA00023054"/>
    </source>
</evidence>
<evidence type="ECO:0000256" key="4">
    <source>
        <dbReference type="ARBA" id="ARBA00005555"/>
    </source>
</evidence>
<evidence type="ECO:0000313" key="17">
    <source>
        <dbReference type="EMBL" id="OMJ91680.1"/>
    </source>
</evidence>